<evidence type="ECO:0000256" key="2">
    <source>
        <dbReference type="ARBA" id="ARBA00022517"/>
    </source>
</evidence>
<feature type="domain" description="Ribosome maturation factor RimM PRC barrel" evidence="6">
    <location>
        <begin position="103"/>
        <end position="162"/>
    </location>
</feature>
<reference evidence="7" key="1">
    <citation type="journal article" date="2014" name="Front. Microbiol.">
        <title>High frequency of phylogenetically diverse reductive dehalogenase-homologous genes in deep subseafloor sedimentary metagenomes.</title>
        <authorList>
            <person name="Kawai M."/>
            <person name="Futagami T."/>
            <person name="Toyoda A."/>
            <person name="Takaki Y."/>
            <person name="Nishi S."/>
            <person name="Hori S."/>
            <person name="Arai W."/>
            <person name="Tsubouchi T."/>
            <person name="Morono Y."/>
            <person name="Uchiyama I."/>
            <person name="Ito T."/>
            <person name="Fujiyama A."/>
            <person name="Inagaki F."/>
            <person name="Takami H."/>
        </authorList>
    </citation>
    <scope>NUCLEOTIDE SEQUENCE</scope>
    <source>
        <strain evidence="7">Expedition CK06-06</strain>
    </source>
</reference>
<feature type="domain" description="RimM N-terminal" evidence="5">
    <location>
        <begin position="9"/>
        <end position="89"/>
    </location>
</feature>
<sequence length="168" mass="19029">MNEQKLVTVGWVVGAFGIHGWLKVAPTGENTDNFAGLDRIYLAEPQGKPQPFDLLEFRPHSKSVLLQLAGIENREQAQAYRGNMVMVEAETLAELEDDEYYEFQLVGLKVIDEDGEELGRVKEIISAMGNDVLVVVGDEELLLPFCREVVKGIEEEHIVVRLMEEWER</sequence>
<keyword evidence="3" id="KW-0698">rRNA processing</keyword>
<accession>X1INC5</accession>
<proteinExistence type="inferred from homology"/>
<organism evidence="7">
    <name type="scientific">marine sediment metagenome</name>
    <dbReference type="NCBI Taxonomy" id="412755"/>
    <lineage>
        <taxon>unclassified sequences</taxon>
        <taxon>metagenomes</taxon>
        <taxon>ecological metagenomes</taxon>
    </lineage>
</organism>
<dbReference type="InterPro" id="IPR056792">
    <property type="entry name" value="PRC_RimM"/>
</dbReference>
<dbReference type="SUPFAM" id="SSF50346">
    <property type="entry name" value="PRC-barrel domain"/>
    <property type="match status" value="1"/>
</dbReference>
<dbReference type="PANTHER" id="PTHR33692">
    <property type="entry name" value="RIBOSOME MATURATION FACTOR RIMM"/>
    <property type="match status" value="1"/>
</dbReference>
<dbReference type="Pfam" id="PF01782">
    <property type="entry name" value="RimM"/>
    <property type="match status" value="1"/>
</dbReference>
<dbReference type="SUPFAM" id="SSF50447">
    <property type="entry name" value="Translation proteins"/>
    <property type="match status" value="1"/>
</dbReference>
<protein>
    <recommendedName>
        <fullName evidence="8">RimM N-terminal domain-containing protein</fullName>
    </recommendedName>
</protein>
<evidence type="ECO:0000256" key="4">
    <source>
        <dbReference type="ARBA" id="ARBA00023186"/>
    </source>
</evidence>
<dbReference type="Gene3D" id="2.30.30.240">
    <property type="entry name" value="PRC-barrel domain"/>
    <property type="match status" value="1"/>
</dbReference>
<evidence type="ECO:0000259" key="5">
    <source>
        <dbReference type="Pfam" id="PF01782"/>
    </source>
</evidence>
<evidence type="ECO:0008006" key="8">
    <source>
        <dbReference type="Google" id="ProtNLM"/>
    </source>
</evidence>
<dbReference type="Pfam" id="PF24986">
    <property type="entry name" value="PRC_RimM"/>
    <property type="match status" value="1"/>
</dbReference>
<evidence type="ECO:0000256" key="1">
    <source>
        <dbReference type="ARBA" id="ARBA00022490"/>
    </source>
</evidence>
<dbReference type="PANTHER" id="PTHR33692:SF1">
    <property type="entry name" value="RIBOSOME MATURATION FACTOR RIMM"/>
    <property type="match status" value="1"/>
</dbReference>
<keyword evidence="1" id="KW-0963">Cytoplasm</keyword>
<dbReference type="InterPro" id="IPR011033">
    <property type="entry name" value="PRC_barrel-like_sf"/>
</dbReference>
<dbReference type="Gene3D" id="2.40.30.60">
    <property type="entry name" value="RimM"/>
    <property type="match status" value="1"/>
</dbReference>
<dbReference type="GO" id="GO:0043022">
    <property type="term" value="F:ribosome binding"/>
    <property type="evidence" value="ECO:0007669"/>
    <property type="project" value="InterPro"/>
</dbReference>
<dbReference type="InterPro" id="IPR009000">
    <property type="entry name" value="Transl_B-barrel_sf"/>
</dbReference>
<dbReference type="InterPro" id="IPR036976">
    <property type="entry name" value="RimM_N_sf"/>
</dbReference>
<dbReference type="AlphaFoldDB" id="X1INC5"/>
<dbReference type="EMBL" id="BARU01017324">
    <property type="protein sequence ID" value="GAH59023.1"/>
    <property type="molecule type" value="Genomic_DNA"/>
</dbReference>
<name>X1INC5_9ZZZZ</name>
<evidence type="ECO:0000256" key="3">
    <source>
        <dbReference type="ARBA" id="ARBA00022552"/>
    </source>
</evidence>
<evidence type="ECO:0000259" key="6">
    <source>
        <dbReference type="Pfam" id="PF24986"/>
    </source>
</evidence>
<dbReference type="HAMAP" id="MF_00014">
    <property type="entry name" value="Ribosome_mat_RimM"/>
    <property type="match status" value="1"/>
</dbReference>
<dbReference type="GO" id="GO:0006364">
    <property type="term" value="P:rRNA processing"/>
    <property type="evidence" value="ECO:0007669"/>
    <property type="project" value="UniProtKB-KW"/>
</dbReference>
<keyword evidence="4" id="KW-0143">Chaperone</keyword>
<gene>
    <name evidence="7" type="ORF">S03H2_28747</name>
</gene>
<dbReference type="InterPro" id="IPR002676">
    <property type="entry name" value="RimM_N"/>
</dbReference>
<dbReference type="NCBIfam" id="TIGR02273">
    <property type="entry name" value="16S_RimM"/>
    <property type="match status" value="1"/>
</dbReference>
<evidence type="ECO:0000313" key="7">
    <source>
        <dbReference type="EMBL" id="GAH59023.1"/>
    </source>
</evidence>
<dbReference type="GO" id="GO:0005840">
    <property type="term" value="C:ribosome"/>
    <property type="evidence" value="ECO:0007669"/>
    <property type="project" value="InterPro"/>
</dbReference>
<comment type="caution">
    <text evidence="7">The sequence shown here is derived from an EMBL/GenBank/DDBJ whole genome shotgun (WGS) entry which is preliminary data.</text>
</comment>
<keyword evidence="2" id="KW-0690">Ribosome biogenesis</keyword>
<dbReference type="InterPro" id="IPR011961">
    <property type="entry name" value="RimM"/>
</dbReference>